<evidence type="ECO:0000313" key="1">
    <source>
        <dbReference type="EMBL" id="DAE92061.1"/>
    </source>
</evidence>
<reference evidence="1" key="1">
    <citation type="journal article" date="2021" name="Proc. Natl. Acad. Sci. U.S.A.">
        <title>A Catalog of Tens of Thousands of Viruses from Human Metagenomes Reveals Hidden Associations with Chronic Diseases.</title>
        <authorList>
            <person name="Tisza M.J."/>
            <person name="Buck C.B."/>
        </authorList>
    </citation>
    <scope>NUCLEOTIDE SEQUENCE</scope>
    <source>
        <strain evidence="1">CtKy93</strain>
    </source>
</reference>
<dbReference type="EMBL" id="BK057793">
    <property type="protein sequence ID" value="DAE92061.1"/>
    <property type="molecule type" value="Genomic_DNA"/>
</dbReference>
<protein>
    <submittedName>
        <fullName evidence="1">Uncharacterized protein</fullName>
    </submittedName>
</protein>
<sequence>MANYIGVNNVAKKVKGYYIGVNGKARKVKKMYVGVNGVARLCYEESSVSNVAVTFTFYSSIALPDAITIYINDVAKSGLSGFMDDIDSVTLQVPIGASIRVIGEGRPAVPVRYAGFSPSSAFDNVQTLTSSSGVTFTCICKAKGQINFEA</sequence>
<accession>A0A8S5RS33</accession>
<organism evidence="1">
    <name type="scientific">Siphoviridae sp. ctKy93</name>
    <dbReference type="NCBI Taxonomy" id="2827569"/>
    <lineage>
        <taxon>Viruses</taxon>
        <taxon>Duplodnaviria</taxon>
        <taxon>Heunggongvirae</taxon>
        <taxon>Uroviricota</taxon>
        <taxon>Caudoviricetes</taxon>
    </lineage>
</organism>
<proteinExistence type="predicted"/>
<name>A0A8S5RS33_9CAUD</name>